<reference evidence="3" key="3">
    <citation type="submission" date="2025-08" db="UniProtKB">
        <authorList>
            <consortium name="Ensembl"/>
        </authorList>
    </citation>
    <scope>IDENTIFICATION</scope>
</reference>
<name>H2XM13_CIOIN</name>
<protein>
    <recommendedName>
        <fullName evidence="5">Dynein heavy chain C-terminal domain-containing protein</fullName>
    </recommendedName>
</protein>
<dbReference type="AlphaFoldDB" id="H2XM13"/>
<feature type="domain" description="Dynein heavy chain AAA lid" evidence="1">
    <location>
        <begin position="1"/>
        <end position="130"/>
    </location>
</feature>
<evidence type="ECO:0000313" key="3">
    <source>
        <dbReference type="Ensembl" id="ENSCINP00000030695.1"/>
    </source>
</evidence>
<dbReference type="GO" id="GO:0051959">
    <property type="term" value="F:dynein light intermediate chain binding"/>
    <property type="evidence" value="ECO:0007669"/>
    <property type="project" value="InterPro"/>
</dbReference>
<reference evidence="3" key="4">
    <citation type="submission" date="2025-09" db="UniProtKB">
        <authorList>
            <consortium name="Ensembl"/>
        </authorList>
    </citation>
    <scope>IDENTIFICATION</scope>
</reference>
<dbReference type="PANTHER" id="PTHR46961">
    <property type="entry name" value="DYNEIN HEAVY CHAIN 1, AXONEMAL-LIKE PROTEIN"/>
    <property type="match status" value="1"/>
</dbReference>
<accession>H2XM13</accession>
<dbReference type="GO" id="GO:0045505">
    <property type="term" value="F:dynein intermediate chain binding"/>
    <property type="evidence" value="ECO:0007669"/>
    <property type="project" value="InterPro"/>
</dbReference>
<dbReference type="InterPro" id="IPR041228">
    <property type="entry name" value="Dynein_C"/>
</dbReference>
<dbReference type="GeneTree" id="ENSGT00940000158992"/>
<dbReference type="Gene3D" id="1.20.1270.280">
    <property type="match status" value="1"/>
</dbReference>
<dbReference type="STRING" id="7719.ENSCINP00000030695"/>
<evidence type="ECO:0008006" key="5">
    <source>
        <dbReference type="Google" id="ProtNLM"/>
    </source>
</evidence>
<sequence length="435" mass="50062">MHTAVQERRKFGPLGWNIPYEFNTSDHYATVQFLQNHLDDLDPKRGIQWSTVRYMIGEVQYGGRVTDDYDKHLLNTFAAVWFHEQMFNDSFCFYTGYIIPQFKTTKEVMDAIDTLPLTDTPEVFGLHMNADITYQTNSATAILDTILNIQPKDAGGGSGETRESVVFRQAHEMLVKLPPDYVAHEVRTRLVKMGLLNSLNIFLKQEIARMQKVITLVRITLTDLKLAIEGTIIMSENLRDALDNLFDAKVPSLWRKVSWESSTIGFWFTELVERNAQLSHWIYEGRPTCFWMTGFFNPQGFLTAMRQEVTRMHKGWALDTVTLHNEVLKQFKEDISTSPTEGVYVHGLFLDGAAWDRRNSRLIESQPKVLFVPLPVVHVFAINSTAPKDPSLYVCPVYKKPCRTDLTYITPLWLKTNQKPSHWTMRGVALLCDIK</sequence>
<organism evidence="3 4">
    <name type="scientific">Ciona intestinalis</name>
    <name type="common">Transparent sea squirt</name>
    <name type="synonym">Ascidia intestinalis</name>
    <dbReference type="NCBI Taxonomy" id="7719"/>
    <lineage>
        <taxon>Eukaryota</taxon>
        <taxon>Metazoa</taxon>
        <taxon>Chordata</taxon>
        <taxon>Tunicata</taxon>
        <taxon>Ascidiacea</taxon>
        <taxon>Phlebobranchia</taxon>
        <taxon>Cionidae</taxon>
        <taxon>Ciona</taxon>
    </lineage>
</organism>
<dbReference type="OMA" id="AQSYERY"/>
<evidence type="ECO:0000259" key="2">
    <source>
        <dbReference type="Pfam" id="PF18199"/>
    </source>
</evidence>
<dbReference type="Pfam" id="PF18199">
    <property type="entry name" value="Dynein_C"/>
    <property type="match status" value="1"/>
</dbReference>
<keyword evidence="4" id="KW-1185">Reference proteome</keyword>
<dbReference type="InterPro" id="IPR026983">
    <property type="entry name" value="DHC"/>
</dbReference>
<dbReference type="InterPro" id="IPR043160">
    <property type="entry name" value="Dynein_C_barrel"/>
</dbReference>
<evidence type="ECO:0000259" key="1">
    <source>
        <dbReference type="Pfam" id="PF18198"/>
    </source>
</evidence>
<dbReference type="InterPro" id="IPR041658">
    <property type="entry name" value="AAA_lid_11"/>
</dbReference>
<dbReference type="Ensembl" id="ENSCINT00000037004.1">
    <property type="protein sequence ID" value="ENSCINP00000030695.1"/>
    <property type="gene ID" value="ENSCING00000023943.1"/>
</dbReference>
<dbReference type="FunFam" id="1.20.1270.280:FF:000002">
    <property type="entry name" value="Dynein heavy chain 5, axonemal"/>
    <property type="match status" value="1"/>
</dbReference>
<dbReference type="GO" id="GO:0030286">
    <property type="term" value="C:dynein complex"/>
    <property type="evidence" value="ECO:0007669"/>
    <property type="project" value="InterPro"/>
</dbReference>
<reference evidence="3" key="2">
    <citation type="journal article" date="2008" name="Genome Biol.">
        <title>Improved genome assembly and evidence-based global gene model set for the chordate Ciona intestinalis: new insight into intron and operon populations.</title>
        <authorList>
            <person name="Satou Y."/>
            <person name="Mineta K."/>
            <person name="Ogasawara M."/>
            <person name="Sasakura Y."/>
            <person name="Shoguchi E."/>
            <person name="Ueno K."/>
            <person name="Yamada L."/>
            <person name="Matsumoto J."/>
            <person name="Wasserscheid J."/>
            <person name="Dewar K."/>
            <person name="Wiley G.B."/>
            <person name="Macmil S.L."/>
            <person name="Roe B.A."/>
            <person name="Zeller R.W."/>
            <person name="Hastings K.E."/>
            <person name="Lemaire P."/>
            <person name="Lindquist E."/>
            <person name="Endo T."/>
            <person name="Hotta K."/>
            <person name="Inaba K."/>
        </authorList>
    </citation>
    <scope>NUCLEOTIDE SEQUENCE [LARGE SCALE GENOMIC DNA]</scope>
    <source>
        <strain evidence="3">wild type</strain>
    </source>
</reference>
<proteinExistence type="predicted"/>
<dbReference type="HOGENOM" id="CLU_000038_1_3_1"/>
<dbReference type="InterPro" id="IPR042219">
    <property type="entry name" value="AAA_lid_11_sf"/>
</dbReference>
<reference evidence="4" key="1">
    <citation type="journal article" date="2002" name="Science">
        <title>The draft genome of Ciona intestinalis: insights into chordate and vertebrate origins.</title>
        <authorList>
            <person name="Dehal P."/>
            <person name="Satou Y."/>
            <person name="Campbell R.K."/>
            <person name="Chapman J."/>
            <person name="Degnan B."/>
            <person name="De Tomaso A."/>
            <person name="Davidson B."/>
            <person name="Di Gregorio A."/>
            <person name="Gelpke M."/>
            <person name="Goodstein D.M."/>
            <person name="Harafuji N."/>
            <person name="Hastings K.E."/>
            <person name="Ho I."/>
            <person name="Hotta K."/>
            <person name="Huang W."/>
            <person name="Kawashima T."/>
            <person name="Lemaire P."/>
            <person name="Martinez D."/>
            <person name="Meinertzhagen I.A."/>
            <person name="Necula S."/>
            <person name="Nonaka M."/>
            <person name="Putnam N."/>
            <person name="Rash S."/>
            <person name="Saiga H."/>
            <person name="Satake M."/>
            <person name="Terry A."/>
            <person name="Yamada L."/>
            <person name="Wang H.G."/>
            <person name="Awazu S."/>
            <person name="Azumi K."/>
            <person name="Boore J."/>
            <person name="Branno M."/>
            <person name="Chin-Bow S."/>
            <person name="DeSantis R."/>
            <person name="Doyle S."/>
            <person name="Francino P."/>
            <person name="Keys D.N."/>
            <person name="Haga S."/>
            <person name="Hayashi H."/>
            <person name="Hino K."/>
            <person name="Imai K.S."/>
            <person name="Inaba K."/>
            <person name="Kano S."/>
            <person name="Kobayashi K."/>
            <person name="Kobayashi M."/>
            <person name="Lee B.I."/>
            <person name="Makabe K.W."/>
            <person name="Manohar C."/>
            <person name="Matassi G."/>
            <person name="Medina M."/>
            <person name="Mochizuki Y."/>
            <person name="Mount S."/>
            <person name="Morishita T."/>
            <person name="Miura S."/>
            <person name="Nakayama A."/>
            <person name="Nishizaka S."/>
            <person name="Nomoto H."/>
            <person name="Ohta F."/>
            <person name="Oishi K."/>
            <person name="Rigoutsos I."/>
            <person name="Sano M."/>
            <person name="Sasaki A."/>
            <person name="Sasakura Y."/>
            <person name="Shoguchi E."/>
            <person name="Shin-i T."/>
            <person name="Spagnuolo A."/>
            <person name="Stainier D."/>
            <person name="Suzuki M.M."/>
            <person name="Tassy O."/>
            <person name="Takatori N."/>
            <person name="Tokuoka M."/>
            <person name="Yagi K."/>
            <person name="Yoshizaki F."/>
            <person name="Wada S."/>
            <person name="Zhang C."/>
            <person name="Hyatt P.D."/>
            <person name="Larimer F."/>
            <person name="Detter C."/>
            <person name="Doggett N."/>
            <person name="Glavina T."/>
            <person name="Hawkins T."/>
            <person name="Richardson P."/>
            <person name="Lucas S."/>
            <person name="Kohara Y."/>
            <person name="Levine M."/>
            <person name="Satoh N."/>
            <person name="Rokhsar D.S."/>
        </authorList>
    </citation>
    <scope>NUCLEOTIDE SEQUENCE [LARGE SCALE GENOMIC DNA]</scope>
</reference>
<dbReference type="EMBL" id="EAAA01001781">
    <property type="status" value="NOT_ANNOTATED_CDS"/>
    <property type="molecule type" value="Genomic_DNA"/>
</dbReference>
<dbReference type="GO" id="GO:0007018">
    <property type="term" value="P:microtubule-based movement"/>
    <property type="evidence" value="ECO:0007669"/>
    <property type="project" value="InterPro"/>
</dbReference>
<dbReference type="Pfam" id="PF18198">
    <property type="entry name" value="AAA_lid_11"/>
    <property type="match status" value="1"/>
</dbReference>
<evidence type="ECO:0000313" key="4">
    <source>
        <dbReference type="Proteomes" id="UP000008144"/>
    </source>
</evidence>
<dbReference type="PANTHER" id="PTHR46961:SF18">
    <property type="entry name" value="DYNEIN AXONEMAL HEAVY CHAIN 5"/>
    <property type="match status" value="1"/>
</dbReference>
<dbReference type="InParanoid" id="H2XM13"/>
<dbReference type="FunFam" id="1.10.8.720:FF:000004">
    <property type="entry name" value="Dynein heavy chain 5, axonemal"/>
    <property type="match status" value="1"/>
</dbReference>
<dbReference type="Gene3D" id="1.10.8.720">
    <property type="entry name" value="Region D6 of dynein motor"/>
    <property type="match status" value="1"/>
</dbReference>
<dbReference type="FunFam" id="3.10.490.20:FF:000003">
    <property type="entry name" value="Dynein heavy chain 5, axonemal"/>
    <property type="match status" value="1"/>
</dbReference>
<dbReference type="Proteomes" id="UP000008144">
    <property type="component" value="Chromosome 3"/>
</dbReference>
<dbReference type="Gene3D" id="3.10.490.20">
    <property type="match status" value="1"/>
</dbReference>
<feature type="domain" description="Dynein heavy chain C-terminal" evidence="2">
    <location>
        <begin position="136"/>
        <end position="432"/>
    </location>
</feature>